<protein>
    <recommendedName>
        <fullName evidence="3">Photosystem II 5 kDa protein, chloroplastic</fullName>
    </recommendedName>
</protein>
<dbReference type="PANTHER" id="PTHR34940">
    <property type="entry name" value="PHOTOSYSTEM II 5 KDA PROTEIN, CHLOROPLASTIC"/>
    <property type="match status" value="1"/>
</dbReference>
<dbReference type="Proteomes" id="UP001152523">
    <property type="component" value="Unassembled WGS sequence"/>
</dbReference>
<evidence type="ECO:0000313" key="1">
    <source>
        <dbReference type="EMBL" id="CAH9100048.1"/>
    </source>
</evidence>
<proteinExistence type="predicted"/>
<evidence type="ECO:0008006" key="3">
    <source>
        <dbReference type="Google" id="ProtNLM"/>
    </source>
</evidence>
<keyword evidence="2" id="KW-1185">Reference proteome</keyword>
<dbReference type="EMBL" id="CAMAPF010000107">
    <property type="protein sequence ID" value="CAH9100048.1"/>
    <property type="molecule type" value="Genomic_DNA"/>
</dbReference>
<evidence type="ECO:0000313" key="2">
    <source>
        <dbReference type="Proteomes" id="UP001152523"/>
    </source>
</evidence>
<organism evidence="1 2">
    <name type="scientific">Cuscuta epithymum</name>
    <dbReference type="NCBI Taxonomy" id="186058"/>
    <lineage>
        <taxon>Eukaryota</taxon>
        <taxon>Viridiplantae</taxon>
        <taxon>Streptophyta</taxon>
        <taxon>Embryophyta</taxon>
        <taxon>Tracheophyta</taxon>
        <taxon>Spermatophyta</taxon>
        <taxon>Magnoliopsida</taxon>
        <taxon>eudicotyledons</taxon>
        <taxon>Gunneridae</taxon>
        <taxon>Pentapetalae</taxon>
        <taxon>asterids</taxon>
        <taxon>lamiids</taxon>
        <taxon>Solanales</taxon>
        <taxon>Convolvulaceae</taxon>
        <taxon>Cuscuteae</taxon>
        <taxon>Cuscuta</taxon>
        <taxon>Cuscuta subgen. Cuscuta</taxon>
    </lineage>
</organism>
<reference evidence="1" key="1">
    <citation type="submission" date="2022-07" db="EMBL/GenBank/DDBJ databases">
        <authorList>
            <person name="Macas J."/>
            <person name="Novak P."/>
            <person name="Neumann P."/>
        </authorList>
    </citation>
    <scope>NUCLEOTIDE SEQUENCE</scope>
</reference>
<dbReference type="PANTHER" id="PTHR34940:SF4">
    <property type="entry name" value="OS02G0581100 PROTEIN"/>
    <property type="match status" value="1"/>
</dbReference>
<sequence length="97" mass="9947">MAASMVTSPAYFGAAAAPSTLRRGVVTVKASCGGDKATAQESSGRRELVFGAAAMAAAAWSVTKVAEAEEPKPGTPEAKKKYAPICVTMPTARICRK</sequence>
<comment type="caution">
    <text evidence="1">The sequence shown here is derived from an EMBL/GenBank/DDBJ whole genome shotgun (WGS) entry which is preliminary data.</text>
</comment>
<dbReference type="AlphaFoldDB" id="A0AAV0DK42"/>
<name>A0AAV0DK42_9ASTE</name>
<dbReference type="InterPro" id="IPR040296">
    <property type="entry name" value="PSBT"/>
</dbReference>
<gene>
    <name evidence="1" type="ORF">CEPIT_LOCUS15175</name>
</gene>
<accession>A0AAV0DK42</accession>